<feature type="chain" id="PRO_5012372675" description="DUF4832 domain-containing protein" evidence="2">
    <location>
        <begin position="23"/>
        <end position="742"/>
    </location>
</feature>
<feature type="signal peptide" evidence="2">
    <location>
        <begin position="1"/>
        <end position="22"/>
    </location>
</feature>
<gene>
    <name evidence="5" type="ORF">LY90DRAFT_673241</name>
</gene>
<feature type="domain" description="DUF4874" evidence="4">
    <location>
        <begin position="67"/>
        <end position="228"/>
    </location>
</feature>
<keyword evidence="2" id="KW-0732">Signal</keyword>
<dbReference type="InterPro" id="IPR032379">
    <property type="entry name" value="DUF4874"/>
</dbReference>
<evidence type="ECO:0000256" key="1">
    <source>
        <dbReference type="SAM" id="MobiDB-lite"/>
    </source>
</evidence>
<dbReference type="OrthoDB" id="6085154at2759"/>
<dbReference type="InterPro" id="IPR032267">
    <property type="entry name" value="DUF4832"/>
</dbReference>
<dbReference type="Pfam" id="PF16173">
    <property type="entry name" value="DUF4874"/>
    <property type="match status" value="1"/>
</dbReference>
<sequence length="742" mass="83483">MRFSIPITLLVSLLFTNNKVLSKPTQDIGLGSSENGNTTILIKKSTIGGLQSISDIRYVESLSEIQNPYRGFFKQMKVTLKRDNTKSSTDSIPVTPLVRILVDISDFQNNSLSNNAINYLRNIFENLKQKQKSMVLRFAYDPGYKGKDTKEPSMSMVLKHQEGLRQLIEDYADAIASVECGLFGAYGEMHSSSVYTGDKERKKYVISTIDKWLEVLPKSITLSVRKPEFYCDWNNVDQSKISENITKEKQSAYRVGIYNDGYLASYSDLGTFKNRDEEIKWLSNQSKHTLYGGEFGNYKKKEMRNVAHTAKYMEKEAYLTHTSYLNLGWYKDTVDGMKSENYSGKDQRYKGTSGFQFIENHLGYRFVVRGVRLTKSVESNGLFGIESDIENVGFANLIKPKTIVFIMVNGSNRFTITNMESATNSNPSQWDSKTTTTFKSEILLPSNMPTGKYKVYLRIATGRSSKGLNGYPIRFANDDKNLWNESLGANYLGEFTVVGNSKNNAVNTKSNTNTNANANSINSKAKSTASKTKTTTLNKATKTAANKPTVNDTTVTNNAVSHKSSSSTSTSSTSSTSASSKATKYLTLKFKGTLKNTTNYYLGVSELKESASFNLHKEDNGKSNKYRTWHVTSMDRPSLLYLSDGTYGNYGEPSNLCLDLGEYKSSDGYNYLRVVKCSQAQYKFMYGGSYRNSIDIYNRDGEKHLTDKQGNKLCLYYSMTPRISKCKNPENNQNIGWEKHTL</sequence>
<feature type="domain" description="DUF4832" evidence="3">
    <location>
        <begin position="254"/>
        <end position="477"/>
    </location>
</feature>
<feature type="region of interest" description="Disordered" evidence="1">
    <location>
        <begin position="503"/>
        <end position="577"/>
    </location>
</feature>
<dbReference type="EMBL" id="MCOG01000156">
    <property type="protein sequence ID" value="ORY34357.1"/>
    <property type="molecule type" value="Genomic_DNA"/>
</dbReference>
<dbReference type="AlphaFoldDB" id="A0A1Y2BII2"/>
<name>A0A1Y2BII2_9FUNG</name>
<proteinExistence type="predicted"/>
<evidence type="ECO:0000313" key="5">
    <source>
        <dbReference type="EMBL" id="ORY34357.1"/>
    </source>
</evidence>
<evidence type="ECO:0000259" key="4">
    <source>
        <dbReference type="Pfam" id="PF16173"/>
    </source>
</evidence>
<evidence type="ECO:0000313" key="6">
    <source>
        <dbReference type="Proteomes" id="UP000193920"/>
    </source>
</evidence>
<reference evidence="5 6" key="1">
    <citation type="submission" date="2016-08" db="EMBL/GenBank/DDBJ databases">
        <title>A Parts List for Fungal Cellulosomes Revealed by Comparative Genomics.</title>
        <authorList>
            <consortium name="DOE Joint Genome Institute"/>
            <person name="Haitjema C.H."/>
            <person name="Gilmore S.P."/>
            <person name="Henske J.K."/>
            <person name="Solomon K.V."/>
            <person name="De Groot R."/>
            <person name="Kuo A."/>
            <person name="Mondo S.J."/>
            <person name="Salamov A.A."/>
            <person name="Labutti K."/>
            <person name="Zhao Z."/>
            <person name="Chiniquy J."/>
            <person name="Barry K."/>
            <person name="Brewer H.M."/>
            <person name="Purvine S.O."/>
            <person name="Wright A.T."/>
            <person name="Boxma B."/>
            <person name="Van Alen T."/>
            <person name="Hackstein J.H."/>
            <person name="Baker S.E."/>
            <person name="Grigoriev I.V."/>
            <person name="O'Malley M.A."/>
        </authorList>
    </citation>
    <scope>NUCLEOTIDE SEQUENCE [LARGE SCALE GENOMIC DNA]</scope>
    <source>
        <strain evidence="5 6">G1</strain>
    </source>
</reference>
<accession>A0A1Y2BII2</accession>
<comment type="caution">
    <text evidence="5">The sequence shown here is derived from an EMBL/GenBank/DDBJ whole genome shotgun (WGS) entry which is preliminary data.</text>
</comment>
<dbReference type="STRING" id="1754190.A0A1Y2BII2"/>
<evidence type="ECO:0008006" key="7">
    <source>
        <dbReference type="Google" id="ProtNLM"/>
    </source>
</evidence>
<dbReference type="Proteomes" id="UP000193920">
    <property type="component" value="Unassembled WGS sequence"/>
</dbReference>
<protein>
    <recommendedName>
        <fullName evidence="7">DUF4832 domain-containing protein</fullName>
    </recommendedName>
</protein>
<organism evidence="5 6">
    <name type="scientific">Neocallimastix californiae</name>
    <dbReference type="NCBI Taxonomy" id="1754190"/>
    <lineage>
        <taxon>Eukaryota</taxon>
        <taxon>Fungi</taxon>
        <taxon>Fungi incertae sedis</taxon>
        <taxon>Chytridiomycota</taxon>
        <taxon>Chytridiomycota incertae sedis</taxon>
        <taxon>Neocallimastigomycetes</taxon>
        <taxon>Neocallimastigales</taxon>
        <taxon>Neocallimastigaceae</taxon>
        <taxon>Neocallimastix</taxon>
    </lineage>
</organism>
<dbReference type="Pfam" id="PF16116">
    <property type="entry name" value="DUF4832"/>
    <property type="match status" value="1"/>
</dbReference>
<evidence type="ECO:0000256" key="2">
    <source>
        <dbReference type="SAM" id="SignalP"/>
    </source>
</evidence>
<keyword evidence="6" id="KW-1185">Reference proteome</keyword>
<evidence type="ECO:0000259" key="3">
    <source>
        <dbReference type="Pfam" id="PF16116"/>
    </source>
</evidence>